<dbReference type="InterPro" id="IPR005511">
    <property type="entry name" value="SMP-30"/>
</dbReference>
<feature type="binding site" evidence="3">
    <location>
        <position position="105"/>
    </location>
    <ligand>
        <name>substrate</name>
    </ligand>
</feature>
<keyword evidence="3" id="KW-0479">Metal-binding</keyword>
<reference evidence="5 6" key="1">
    <citation type="submission" date="2017-10" db="EMBL/GenBank/DDBJ databases">
        <title>Draft genome sequences of strains TRE 1, TRE 9, TRE H and TRI 7, isolated from tamarins, belonging to four potential novel Bifidobacterium species.</title>
        <authorList>
            <person name="Mattarelli P."/>
            <person name="Modesto M."/>
            <person name="Puglisi E."/>
            <person name="Morelli L."/>
            <person name="Spezio C."/>
            <person name="Bonetti A."/>
            <person name="Sandri C."/>
        </authorList>
    </citation>
    <scope>NUCLEOTIDE SEQUENCE [LARGE SCALE GENOMIC DNA]</scope>
    <source>
        <strain evidence="6">TRE1</strain>
    </source>
</reference>
<evidence type="ECO:0000259" key="4">
    <source>
        <dbReference type="Pfam" id="PF08450"/>
    </source>
</evidence>
<feature type="active site" description="Proton donor/acceptor" evidence="2">
    <location>
        <position position="200"/>
    </location>
</feature>
<comment type="similarity">
    <text evidence="1">Belongs to the SMP-30/CGR1 family.</text>
</comment>
<dbReference type="InterPro" id="IPR011042">
    <property type="entry name" value="6-blade_b-propeller_TolB-like"/>
</dbReference>
<evidence type="ECO:0000256" key="1">
    <source>
        <dbReference type="ARBA" id="ARBA00008853"/>
    </source>
</evidence>
<dbReference type="SUPFAM" id="SSF63829">
    <property type="entry name" value="Calcium-dependent phosphotriesterase"/>
    <property type="match status" value="1"/>
</dbReference>
<feature type="binding site" evidence="3">
    <location>
        <position position="18"/>
    </location>
    <ligand>
        <name>a divalent metal cation</name>
        <dbReference type="ChEBI" id="CHEBI:60240"/>
    </ligand>
</feature>
<feature type="binding site" evidence="3">
    <location>
        <position position="200"/>
    </location>
    <ligand>
        <name>a divalent metal cation</name>
        <dbReference type="ChEBI" id="CHEBI:60240"/>
    </ligand>
</feature>
<dbReference type="PRINTS" id="PR01790">
    <property type="entry name" value="SMP30FAMILY"/>
</dbReference>
<accession>A0A2M9H928</accession>
<dbReference type="PANTHER" id="PTHR10907">
    <property type="entry name" value="REGUCALCIN"/>
    <property type="match status" value="1"/>
</dbReference>
<proteinExistence type="inferred from homology"/>
<gene>
    <name evidence="5" type="ORF">CS006_04625</name>
</gene>
<feature type="binding site" evidence="3">
    <location>
        <position position="103"/>
    </location>
    <ligand>
        <name>substrate</name>
    </ligand>
</feature>
<feature type="domain" description="SMP-30/Gluconolactonase/LRE-like region" evidence="4">
    <location>
        <begin position="16"/>
        <end position="260"/>
    </location>
</feature>
<protein>
    <submittedName>
        <fullName evidence="5">SMP-30/gluconolaconase/LRE domain protein</fullName>
    </submittedName>
</protein>
<dbReference type="Proteomes" id="UP000229095">
    <property type="component" value="Unassembled WGS sequence"/>
</dbReference>
<name>A0A2M9H928_9BIFI</name>
<dbReference type="OrthoDB" id="2633250at2"/>
<dbReference type="PANTHER" id="PTHR10907:SF47">
    <property type="entry name" value="REGUCALCIN"/>
    <property type="match status" value="1"/>
</dbReference>
<comment type="caution">
    <text evidence="5">The sequence shown here is derived from an EMBL/GenBank/DDBJ whole genome shotgun (WGS) entry which is preliminary data.</text>
</comment>
<sequence>MIMTEVQTLVECHNRLGEGPSYDDKNDLLYWVNIFEKEIFRYDFATGEVEKRTLPKYVGYIVPTEKKGVVLVGLQDGVYLYDYSDSTLEFVGGPDGHDPLTYRFNDGKCDAKGRVWAGTASWFEERFDASFYRVENGKFTPMLQGVNVSNGLGWSPDNKHLFYIDSGKYTVYKFDFDVETGEISNKRVLIDFKDQHANPDGMTVDADGNLWIANWGGFKVSQWNGETGEKMREIKFPAKRVTCPVFVGKDFSKMVVTTATHGLSDEELAEGPGAGNVFIVDAGVKGFKTNFYAL</sequence>
<dbReference type="Pfam" id="PF08450">
    <property type="entry name" value="SGL"/>
    <property type="match status" value="1"/>
</dbReference>
<dbReference type="GO" id="GO:0005509">
    <property type="term" value="F:calcium ion binding"/>
    <property type="evidence" value="ECO:0007669"/>
    <property type="project" value="TreeGrafter"/>
</dbReference>
<dbReference type="EMBL" id="PEBI01000002">
    <property type="protein sequence ID" value="PJM73328.1"/>
    <property type="molecule type" value="Genomic_DNA"/>
</dbReference>
<feature type="binding site" evidence="3">
    <location>
        <position position="150"/>
    </location>
    <ligand>
        <name>a divalent metal cation</name>
        <dbReference type="ChEBI" id="CHEBI:60240"/>
    </ligand>
</feature>
<evidence type="ECO:0000313" key="5">
    <source>
        <dbReference type="EMBL" id="PJM73328.1"/>
    </source>
</evidence>
<comment type="cofactor">
    <cofactor evidence="3">
        <name>Zn(2+)</name>
        <dbReference type="ChEBI" id="CHEBI:29105"/>
    </cofactor>
    <text evidence="3">Binds 1 divalent metal cation per subunit.</text>
</comment>
<dbReference type="GO" id="GO:0004341">
    <property type="term" value="F:gluconolactonase activity"/>
    <property type="evidence" value="ECO:0007669"/>
    <property type="project" value="TreeGrafter"/>
</dbReference>
<evidence type="ECO:0000256" key="2">
    <source>
        <dbReference type="PIRSR" id="PIRSR605511-1"/>
    </source>
</evidence>
<dbReference type="GO" id="GO:0019853">
    <property type="term" value="P:L-ascorbic acid biosynthetic process"/>
    <property type="evidence" value="ECO:0007669"/>
    <property type="project" value="TreeGrafter"/>
</dbReference>
<organism evidence="5 6">
    <name type="scientific">Bifidobacterium primatium</name>
    <dbReference type="NCBI Taxonomy" id="2045438"/>
    <lineage>
        <taxon>Bacteria</taxon>
        <taxon>Bacillati</taxon>
        <taxon>Actinomycetota</taxon>
        <taxon>Actinomycetes</taxon>
        <taxon>Bifidobacteriales</taxon>
        <taxon>Bifidobacteriaceae</taxon>
        <taxon>Bifidobacterium</taxon>
    </lineage>
</organism>
<dbReference type="InterPro" id="IPR013658">
    <property type="entry name" value="SGL"/>
</dbReference>
<dbReference type="AlphaFoldDB" id="A0A2M9H928"/>
<keyword evidence="6" id="KW-1185">Reference proteome</keyword>
<evidence type="ECO:0000256" key="3">
    <source>
        <dbReference type="PIRSR" id="PIRSR605511-2"/>
    </source>
</evidence>
<dbReference type="Gene3D" id="2.120.10.30">
    <property type="entry name" value="TolB, C-terminal domain"/>
    <property type="match status" value="1"/>
</dbReference>
<keyword evidence="3" id="KW-0862">Zinc</keyword>
<evidence type="ECO:0000313" key="6">
    <source>
        <dbReference type="Proteomes" id="UP000229095"/>
    </source>
</evidence>